<dbReference type="AlphaFoldDB" id="A0A1Y2IWM4"/>
<feature type="compositionally biased region" description="Basic residues" evidence="1">
    <location>
        <begin position="145"/>
        <end position="154"/>
    </location>
</feature>
<gene>
    <name evidence="2" type="ORF">PYCCODRAFT_1153004</name>
</gene>
<organism evidence="2 3">
    <name type="scientific">Trametes coccinea (strain BRFM310)</name>
    <name type="common">Pycnoporus coccineus</name>
    <dbReference type="NCBI Taxonomy" id="1353009"/>
    <lineage>
        <taxon>Eukaryota</taxon>
        <taxon>Fungi</taxon>
        <taxon>Dikarya</taxon>
        <taxon>Basidiomycota</taxon>
        <taxon>Agaricomycotina</taxon>
        <taxon>Agaricomycetes</taxon>
        <taxon>Polyporales</taxon>
        <taxon>Polyporaceae</taxon>
        <taxon>Trametes</taxon>
    </lineage>
</organism>
<evidence type="ECO:0000313" key="3">
    <source>
        <dbReference type="Proteomes" id="UP000193067"/>
    </source>
</evidence>
<dbReference type="EMBL" id="KZ084092">
    <property type="protein sequence ID" value="OSD05559.1"/>
    <property type="molecule type" value="Genomic_DNA"/>
</dbReference>
<evidence type="ECO:0000313" key="2">
    <source>
        <dbReference type="EMBL" id="OSD05559.1"/>
    </source>
</evidence>
<dbReference type="Proteomes" id="UP000193067">
    <property type="component" value="Unassembled WGS sequence"/>
</dbReference>
<feature type="region of interest" description="Disordered" evidence="1">
    <location>
        <begin position="14"/>
        <end position="115"/>
    </location>
</feature>
<keyword evidence="3" id="KW-1185">Reference proteome</keyword>
<feature type="compositionally biased region" description="Basic and acidic residues" evidence="1">
    <location>
        <begin position="58"/>
        <end position="68"/>
    </location>
</feature>
<accession>A0A1Y2IWM4</accession>
<evidence type="ECO:0000256" key="1">
    <source>
        <dbReference type="SAM" id="MobiDB-lite"/>
    </source>
</evidence>
<sequence length="212" mass="23536">MHALALRGSVLQTAGTWSTRREPGSGQRRKNSALDATQRGYSLRPPARSPRRSSQSWNRHERRFERWCGGETFPRGIRRDPSTPGSGPTAYSIGTACHTRDARTPRSGQARGRSSWHAIVRHAHGVLGQRACVWHGQQQQQQQQQHRRSRSPRHRSVEESTRGAGVRASEQAPLGGVPAVDGKRVASRCPGMPCPEPTRTHASMRSTELLMC</sequence>
<protein>
    <submittedName>
        <fullName evidence="2">Uncharacterized protein</fullName>
    </submittedName>
</protein>
<feature type="region of interest" description="Disordered" evidence="1">
    <location>
        <begin position="134"/>
        <end position="181"/>
    </location>
</feature>
<reference evidence="2 3" key="1">
    <citation type="journal article" date="2015" name="Biotechnol. Biofuels">
        <title>Enhanced degradation of softwood versus hardwood by the white-rot fungus Pycnoporus coccineus.</title>
        <authorList>
            <person name="Couturier M."/>
            <person name="Navarro D."/>
            <person name="Chevret D."/>
            <person name="Henrissat B."/>
            <person name="Piumi F."/>
            <person name="Ruiz-Duenas F.J."/>
            <person name="Martinez A.T."/>
            <person name="Grigoriev I.V."/>
            <person name="Riley R."/>
            <person name="Lipzen A."/>
            <person name="Berrin J.G."/>
            <person name="Master E.R."/>
            <person name="Rosso M.N."/>
        </authorList>
    </citation>
    <scope>NUCLEOTIDE SEQUENCE [LARGE SCALE GENOMIC DNA]</scope>
    <source>
        <strain evidence="2 3">BRFM310</strain>
    </source>
</reference>
<proteinExistence type="predicted"/>
<name>A0A1Y2IWM4_TRAC3</name>